<protein>
    <recommendedName>
        <fullName evidence="1">Activator of Hsp90 ATPase homologue 1/2-like C-terminal domain-containing protein</fullName>
    </recommendedName>
</protein>
<keyword evidence="3" id="KW-1185">Reference proteome</keyword>
<evidence type="ECO:0000313" key="2">
    <source>
        <dbReference type="EMBL" id="CAG7651249.1"/>
    </source>
</evidence>
<dbReference type="Proteomes" id="UP000693672">
    <property type="component" value="Unassembled WGS sequence"/>
</dbReference>
<dbReference type="AlphaFoldDB" id="A0A916NYW1"/>
<feature type="domain" description="Activator of Hsp90 ATPase homologue 1/2-like C-terminal" evidence="1">
    <location>
        <begin position="88"/>
        <end position="194"/>
    </location>
</feature>
<organism evidence="2 3">
    <name type="scientific">Paenibacillus solanacearum</name>
    <dbReference type="NCBI Taxonomy" id="2048548"/>
    <lineage>
        <taxon>Bacteria</taxon>
        <taxon>Bacillati</taxon>
        <taxon>Bacillota</taxon>
        <taxon>Bacilli</taxon>
        <taxon>Bacillales</taxon>
        <taxon>Paenibacillaceae</taxon>
        <taxon>Paenibacillus</taxon>
    </lineage>
</organism>
<gene>
    <name evidence="2" type="ORF">PAESOLCIP111_06275</name>
</gene>
<sequence length="203" mass="23404">MIGSTFRQAVKEATGLSWEQWVTQLQQTVDSLWSHERIKEHIGGYYGVPEEWAEWLAAMYGEVLGRIPVGVTKDAGVQIGVRRTMEMTKEQAWHFLTSPQGMKLWIGTVSAMQWQKGYEFVSEEGVSGKLTVVVPLQKLRMTWKRPEWDKASRLQIYLLSTSSGKTTIALHQEMLEDVYMRDVMKRHWEQALVHVKNHAEAVQ</sequence>
<comment type="caution">
    <text evidence="2">The sequence shown here is derived from an EMBL/GenBank/DDBJ whole genome shotgun (WGS) entry which is preliminary data.</text>
</comment>
<accession>A0A916NYW1</accession>
<proteinExistence type="predicted"/>
<evidence type="ECO:0000259" key="1">
    <source>
        <dbReference type="Pfam" id="PF08327"/>
    </source>
</evidence>
<dbReference type="Pfam" id="PF08327">
    <property type="entry name" value="AHSA1"/>
    <property type="match status" value="1"/>
</dbReference>
<evidence type="ECO:0000313" key="3">
    <source>
        <dbReference type="Proteomes" id="UP000693672"/>
    </source>
</evidence>
<dbReference type="RefSeq" id="WP_218095937.1">
    <property type="nucleotide sequence ID" value="NZ_CAJVAS010000059.1"/>
</dbReference>
<dbReference type="InterPro" id="IPR013538">
    <property type="entry name" value="ASHA1/2-like_C"/>
</dbReference>
<name>A0A916NYW1_9BACL</name>
<dbReference type="EMBL" id="CAJVAS010000059">
    <property type="protein sequence ID" value="CAG7651249.1"/>
    <property type="molecule type" value="Genomic_DNA"/>
</dbReference>
<reference evidence="2" key="1">
    <citation type="submission" date="2021-06" db="EMBL/GenBank/DDBJ databases">
        <authorList>
            <person name="Criscuolo A."/>
        </authorList>
    </citation>
    <scope>NUCLEOTIDE SEQUENCE</scope>
    <source>
        <strain evidence="2">CIP111600</strain>
    </source>
</reference>